<keyword evidence="7" id="KW-0198">Cysteine biosynthesis</keyword>
<dbReference type="PANTHER" id="PTHR10314">
    <property type="entry name" value="CYSTATHIONINE BETA-SYNTHASE"/>
    <property type="match status" value="1"/>
</dbReference>
<keyword evidence="5" id="KW-0808">Transferase</keyword>
<evidence type="ECO:0000256" key="3">
    <source>
        <dbReference type="ARBA" id="ARBA00012681"/>
    </source>
</evidence>
<evidence type="ECO:0000256" key="10">
    <source>
        <dbReference type="PIRSR" id="PIRSR605856-51"/>
    </source>
</evidence>
<dbReference type="PROSITE" id="PS00901">
    <property type="entry name" value="CYS_SYNTHASE"/>
    <property type="match status" value="1"/>
</dbReference>
<feature type="binding site" evidence="9">
    <location>
        <position position="73"/>
    </location>
    <ligand>
        <name>pyridoxal 5'-phosphate</name>
        <dbReference type="ChEBI" id="CHEBI:597326"/>
    </ligand>
</feature>
<gene>
    <name evidence="12" type="ORF">ENT43_00360</name>
</gene>
<evidence type="ECO:0000313" key="12">
    <source>
        <dbReference type="EMBL" id="HGT70696.1"/>
    </source>
</evidence>
<dbReference type="Gene3D" id="3.40.50.1100">
    <property type="match status" value="2"/>
</dbReference>
<feature type="binding site" evidence="9">
    <location>
        <position position="259"/>
    </location>
    <ligand>
        <name>pyridoxal 5'-phosphate</name>
        <dbReference type="ChEBI" id="CHEBI:597326"/>
    </ligand>
</feature>
<comment type="caution">
    <text evidence="12">The sequence shown here is derived from an EMBL/GenBank/DDBJ whole genome shotgun (WGS) entry which is preliminary data.</text>
</comment>
<dbReference type="GO" id="GO:0004124">
    <property type="term" value="F:cysteine synthase activity"/>
    <property type="evidence" value="ECO:0007669"/>
    <property type="project" value="UniProtKB-EC"/>
</dbReference>
<dbReference type="InterPro" id="IPR001216">
    <property type="entry name" value="P-phosphate_BS"/>
</dbReference>
<keyword evidence="4" id="KW-0028">Amino-acid biosynthesis</keyword>
<evidence type="ECO:0000256" key="7">
    <source>
        <dbReference type="ARBA" id="ARBA00023192"/>
    </source>
</evidence>
<dbReference type="FunFam" id="3.40.50.1100:FF:000006">
    <property type="entry name" value="Cysteine synthase"/>
    <property type="match status" value="1"/>
</dbReference>
<accession>A0A7C4QWT2</accession>
<organism evidence="12">
    <name type="scientific">candidate division CPR3 bacterium</name>
    <dbReference type="NCBI Taxonomy" id="2268181"/>
    <lineage>
        <taxon>Bacteria</taxon>
        <taxon>Bacteria division CPR3</taxon>
    </lineage>
</organism>
<feature type="modified residue" description="N6-(pyridoxal phosphate)lysine" evidence="10">
    <location>
        <position position="43"/>
    </location>
</feature>
<dbReference type="CDD" id="cd01561">
    <property type="entry name" value="CBS_like"/>
    <property type="match status" value="1"/>
</dbReference>
<dbReference type="InterPro" id="IPR050214">
    <property type="entry name" value="Cys_Synth/Cystath_Beta-Synth"/>
</dbReference>
<feature type="domain" description="Tryptophan synthase beta chain-like PALP" evidence="11">
    <location>
        <begin position="7"/>
        <end position="277"/>
    </location>
</feature>
<dbReference type="EC" id="2.5.1.47" evidence="3"/>
<reference evidence="12" key="1">
    <citation type="journal article" date="2020" name="mSystems">
        <title>Genome- and Community-Level Interaction Insights into Carbon Utilization and Element Cycling Functions of Hydrothermarchaeota in Hydrothermal Sediment.</title>
        <authorList>
            <person name="Zhou Z."/>
            <person name="Liu Y."/>
            <person name="Xu W."/>
            <person name="Pan J."/>
            <person name="Luo Z.H."/>
            <person name="Li M."/>
        </authorList>
    </citation>
    <scope>NUCLEOTIDE SEQUENCE [LARGE SCALE GENOMIC DNA]</scope>
    <source>
        <strain evidence="12">SpSt-579</strain>
    </source>
</reference>
<dbReference type="InterPro" id="IPR036052">
    <property type="entry name" value="TrpB-like_PALP_sf"/>
</dbReference>
<dbReference type="AlphaFoldDB" id="A0A7C4QWT2"/>
<name>A0A7C4QWT2_UNCC3</name>
<keyword evidence="6 9" id="KW-0663">Pyridoxal phosphate</keyword>
<dbReference type="SUPFAM" id="SSF53686">
    <property type="entry name" value="Tryptophan synthase beta subunit-like PLP-dependent enzymes"/>
    <property type="match status" value="1"/>
</dbReference>
<evidence type="ECO:0000256" key="2">
    <source>
        <dbReference type="ARBA" id="ARBA00007103"/>
    </source>
</evidence>
<sequence length="306" mass="33520">MKYENILETIGNTPLIKINNIIQKPGVEIYAKIEGVNPGGSVKDRIALRMIEEAEKSGKLTKEKTIIEATSGNTGIAIAMIAAVKGYSVEIVMSDAVSIERQKVIKSFGAKITLTEGQYGTDGAIRKVHELVSENPDKYFHTDQFSNEYNKAAHYSTTAKEIWDDLGDKIDYFVAAIGTSGTLMGVSDCLKEYKKDIKVVSGEPVAGHYIQGLKSMDEAIIPSIYDKSKLDDIIKIDTEEAFRMAREIIQKEGIFVGMSAGAAMLTAKKVAEKIDPSTTLGTSPVVIVTIFPDRGDKYLSTKLFDF</sequence>
<feature type="binding site" evidence="9">
    <location>
        <begin position="178"/>
        <end position="182"/>
    </location>
    <ligand>
        <name>pyridoxal 5'-phosphate</name>
        <dbReference type="ChEBI" id="CHEBI:597326"/>
    </ligand>
</feature>
<evidence type="ECO:0000256" key="8">
    <source>
        <dbReference type="ARBA" id="ARBA00047931"/>
    </source>
</evidence>
<dbReference type="InterPro" id="IPR005856">
    <property type="entry name" value="Cys_synth"/>
</dbReference>
<dbReference type="InterPro" id="IPR001926">
    <property type="entry name" value="TrpB-like_PALP"/>
</dbReference>
<evidence type="ECO:0000256" key="4">
    <source>
        <dbReference type="ARBA" id="ARBA00022605"/>
    </source>
</evidence>
<evidence type="ECO:0000256" key="6">
    <source>
        <dbReference type="ARBA" id="ARBA00022898"/>
    </source>
</evidence>
<protein>
    <recommendedName>
        <fullName evidence="3">cysteine synthase</fullName>
        <ecNumber evidence="3">2.5.1.47</ecNumber>
    </recommendedName>
</protein>
<dbReference type="NCBIfam" id="TIGR01136">
    <property type="entry name" value="cysKM"/>
    <property type="match status" value="1"/>
</dbReference>
<proteinExistence type="inferred from homology"/>
<evidence type="ECO:0000259" key="11">
    <source>
        <dbReference type="Pfam" id="PF00291"/>
    </source>
</evidence>
<comment type="catalytic activity">
    <reaction evidence="8">
        <text>O-acetyl-L-serine + hydrogen sulfide = L-cysteine + acetate</text>
        <dbReference type="Rhea" id="RHEA:14829"/>
        <dbReference type="ChEBI" id="CHEBI:29919"/>
        <dbReference type="ChEBI" id="CHEBI:30089"/>
        <dbReference type="ChEBI" id="CHEBI:35235"/>
        <dbReference type="ChEBI" id="CHEBI:58340"/>
        <dbReference type="EC" id="2.5.1.47"/>
    </reaction>
</comment>
<evidence type="ECO:0000256" key="9">
    <source>
        <dbReference type="PIRSR" id="PIRSR605856-50"/>
    </source>
</evidence>
<dbReference type="EMBL" id="DSYQ01000001">
    <property type="protein sequence ID" value="HGT70696.1"/>
    <property type="molecule type" value="Genomic_DNA"/>
</dbReference>
<evidence type="ECO:0000256" key="1">
    <source>
        <dbReference type="ARBA" id="ARBA00001933"/>
    </source>
</evidence>
<dbReference type="GO" id="GO:0006535">
    <property type="term" value="P:cysteine biosynthetic process from serine"/>
    <property type="evidence" value="ECO:0007669"/>
    <property type="project" value="InterPro"/>
</dbReference>
<dbReference type="Pfam" id="PF00291">
    <property type="entry name" value="PALP"/>
    <property type="match status" value="1"/>
</dbReference>
<evidence type="ECO:0000256" key="5">
    <source>
        <dbReference type="ARBA" id="ARBA00022679"/>
    </source>
</evidence>
<comment type="cofactor">
    <cofactor evidence="1 9">
        <name>pyridoxal 5'-phosphate</name>
        <dbReference type="ChEBI" id="CHEBI:597326"/>
    </cofactor>
</comment>
<comment type="similarity">
    <text evidence="2">Belongs to the cysteine synthase/cystathionine beta-synthase family.</text>
</comment>